<dbReference type="Proteomes" id="UP001153076">
    <property type="component" value="Unassembled WGS sequence"/>
</dbReference>
<dbReference type="PANTHER" id="PTHR31635:SF196">
    <property type="entry name" value="REVERSE TRANSCRIPTASE DOMAIN-CONTAINING PROTEIN-RELATED"/>
    <property type="match status" value="1"/>
</dbReference>
<reference evidence="2" key="1">
    <citation type="submission" date="2022-04" db="EMBL/GenBank/DDBJ databases">
        <title>Carnegiea gigantea Genome sequencing and assembly v2.</title>
        <authorList>
            <person name="Copetti D."/>
            <person name="Sanderson M.J."/>
            <person name="Burquez A."/>
            <person name="Wojciechowski M.F."/>
        </authorList>
    </citation>
    <scope>NUCLEOTIDE SEQUENCE</scope>
    <source>
        <strain evidence="2">SGP5-SGP5p</strain>
        <tissue evidence="2">Aerial part</tissue>
    </source>
</reference>
<dbReference type="OrthoDB" id="1938551at2759"/>
<accession>A0A9Q1GYB6</accession>
<evidence type="ECO:0000259" key="1">
    <source>
        <dbReference type="Pfam" id="PF00078"/>
    </source>
</evidence>
<protein>
    <recommendedName>
        <fullName evidence="1">Reverse transcriptase domain-containing protein</fullName>
    </recommendedName>
</protein>
<name>A0A9Q1GYB6_9CARY</name>
<evidence type="ECO:0000313" key="3">
    <source>
        <dbReference type="Proteomes" id="UP001153076"/>
    </source>
</evidence>
<dbReference type="EMBL" id="JAKOGI010001151">
    <property type="protein sequence ID" value="KAJ8427389.1"/>
    <property type="molecule type" value="Genomic_DNA"/>
</dbReference>
<proteinExistence type="predicted"/>
<dbReference type="InterPro" id="IPR043502">
    <property type="entry name" value="DNA/RNA_pol_sf"/>
</dbReference>
<dbReference type="PANTHER" id="PTHR31635">
    <property type="entry name" value="REVERSE TRANSCRIPTASE DOMAIN-CONTAINING PROTEIN-RELATED"/>
    <property type="match status" value="1"/>
</dbReference>
<dbReference type="Pfam" id="PF00078">
    <property type="entry name" value="RVT_1"/>
    <property type="match status" value="1"/>
</dbReference>
<dbReference type="SUPFAM" id="SSF56672">
    <property type="entry name" value="DNA/RNA polymerases"/>
    <property type="match status" value="1"/>
</dbReference>
<dbReference type="AlphaFoldDB" id="A0A9Q1GYB6"/>
<evidence type="ECO:0000313" key="2">
    <source>
        <dbReference type="EMBL" id="KAJ8427389.1"/>
    </source>
</evidence>
<gene>
    <name evidence="2" type="ORF">Cgig2_008805</name>
</gene>
<feature type="domain" description="Reverse transcriptase" evidence="1">
    <location>
        <begin position="301"/>
        <end position="399"/>
    </location>
</feature>
<comment type="caution">
    <text evidence="2">The sequence shown here is derived from an EMBL/GenBank/DDBJ whole genome shotgun (WGS) entry which is preliminary data.</text>
</comment>
<sequence>MREFMDYYELHEMRSIGPYYSWTNKTIMSKIDCALINEWYGQFNYTQVRYEANSLSDHTPLLLKNYLDHIRVTLQQLNRSSFHDLKEQQELACCRLTQIQHELQTHPHHKELICREKNAREHYINILSSSIALLQQQCKLEWIKYGDTSSKMFFAKAKQCKLATYIFSIKDETGKWTEGFENVSKVMVAFYKKLLGPQPYTRTPVRGDILNLGPHLTKEQQVQLCNPFTEKDVQQAMFSIPNTKSPGPDGFSSGFFKQAWPQIREVVCSAVLSFFKTGYLPKYIGATKLIVLPKVQHPQEATEFHPISCYNVLYKCIAKMLSQRLKEVLPSIIDPSQAAFVQGRELVYNVLISQDIARGYQCQHISPRCLLKIDPQKAFDSIHWEFIEEMLTRLHFPPSFIN</sequence>
<dbReference type="InterPro" id="IPR000477">
    <property type="entry name" value="RT_dom"/>
</dbReference>
<organism evidence="2 3">
    <name type="scientific">Carnegiea gigantea</name>
    <dbReference type="NCBI Taxonomy" id="171969"/>
    <lineage>
        <taxon>Eukaryota</taxon>
        <taxon>Viridiplantae</taxon>
        <taxon>Streptophyta</taxon>
        <taxon>Embryophyta</taxon>
        <taxon>Tracheophyta</taxon>
        <taxon>Spermatophyta</taxon>
        <taxon>Magnoliopsida</taxon>
        <taxon>eudicotyledons</taxon>
        <taxon>Gunneridae</taxon>
        <taxon>Pentapetalae</taxon>
        <taxon>Caryophyllales</taxon>
        <taxon>Cactineae</taxon>
        <taxon>Cactaceae</taxon>
        <taxon>Cactoideae</taxon>
        <taxon>Echinocereeae</taxon>
        <taxon>Carnegiea</taxon>
    </lineage>
</organism>
<keyword evidence="3" id="KW-1185">Reference proteome</keyword>